<organism evidence="2 3">
    <name type="scientific">Pseudomonas frederiksbergensis</name>
    <dbReference type="NCBI Taxonomy" id="104087"/>
    <lineage>
        <taxon>Bacteria</taxon>
        <taxon>Pseudomonadati</taxon>
        <taxon>Pseudomonadota</taxon>
        <taxon>Gammaproteobacteria</taxon>
        <taxon>Pseudomonadales</taxon>
        <taxon>Pseudomonadaceae</taxon>
        <taxon>Pseudomonas</taxon>
    </lineage>
</organism>
<dbReference type="OrthoDB" id="7656008at2"/>
<comment type="caution">
    <text evidence="2">The sequence shown here is derived from an EMBL/GenBank/DDBJ whole genome shotgun (WGS) entry which is preliminary data.</text>
</comment>
<dbReference type="EMBL" id="JQGJ01000024">
    <property type="protein sequence ID" value="KHK61901.1"/>
    <property type="molecule type" value="Genomic_DNA"/>
</dbReference>
<evidence type="ECO:0000313" key="2">
    <source>
        <dbReference type="EMBL" id="KHK61901.1"/>
    </source>
</evidence>
<dbReference type="NCBIfam" id="TIGR03764">
    <property type="entry name" value="ICE_PFGI_1_parB"/>
    <property type="match status" value="1"/>
</dbReference>
<dbReference type="Proteomes" id="UP000030949">
    <property type="component" value="Unassembled WGS sequence"/>
</dbReference>
<evidence type="ECO:0000313" key="3">
    <source>
        <dbReference type="Proteomes" id="UP000030949"/>
    </source>
</evidence>
<accession>A0A0B1YY30</accession>
<evidence type="ECO:0000256" key="1">
    <source>
        <dbReference type="SAM" id="MobiDB-lite"/>
    </source>
</evidence>
<feature type="region of interest" description="Disordered" evidence="1">
    <location>
        <begin position="301"/>
        <end position="371"/>
    </location>
</feature>
<name>A0A0B1YY30_9PSED</name>
<dbReference type="SUPFAM" id="SSF110849">
    <property type="entry name" value="ParB/Sulfiredoxin"/>
    <property type="match status" value="1"/>
</dbReference>
<sequence length="574" mass="62979">MTDASPEDIASKLLSDGFTRNGPVASSMSDPIADTPMVVTLDQLRSYELDPRLTRNPLYEEIKASIRQRGLDAPPPITRRPGADHYIIRNGGNTRLAVLRDLWRESKDERFFRIGCLFRPWPERGEIVALTGHLAENELHGGLSFIERAMGVEKVRELYEQEDGKSLSQSELARRLKADGYPVPQPHISRMQEAIQFLLPAIPKVLYAGLGRPQVEQLTSLRRAGSRIWDARMTRNSASIDFATLFQDVLMVFDSPGSFAAQRVQDELIGQMADLLGVDYDTLAFEITDSEKRWQLLNSAPHNTSSTATTGQTPTSQPTLPSTVAQPPSASTPRTTETSRTSASEPHTLQGVSATRPPADAVEDQQDKDDRSALFQEHIVSPAETTDRLQSIQRLVADHTGEAPPDFGTNVLQAIPVQAGGLYPISDVWYIDPSLDTPDRLRIHIAQFAREIANEAGRDDGIAACNEGIGFTCARTFGELDTPSNLPGALLSLLHALSAPYQPVGTLPVRINTAQLAEDLGTLLLGQVRTPSSQQVVRLSDSGLVKLFRLLRLARRLLDIEARITDGDTAMNGS</sequence>
<feature type="compositionally biased region" description="Low complexity" evidence="1">
    <location>
        <begin position="304"/>
        <end position="346"/>
    </location>
</feature>
<dbReference type="AlphaFoldDB" id="A0A0B1YY30"/>
<dbReference type="InterPro" id="IPR036086">
    <property type="entry name" value="ParB/Sulfiredoxin_sf"/>
</dbReference>
<gene>
    <name evidence="2" type="ORF">JZ00_26130</name>
</gene>
<evidence type="ECO:0008006" key="4">
    <source>
        <dbReference type="Google" id="ProtNLM"/>
    </source>
</evidence>
<dbReference type="InterPro" id="IPR022304">
    <property type="entry name" value="ICE_PFGI_1_ParB"/>
</dbReference>
<reference evidence="3" key="1">
    <citation type="submission" date="2015-03" db="EMBL/GenBank/DDBJ databases">
        <title>Pseudomonas frederiksbergensis hydrocarbon degrader.</title>
        <authorList>
            <person name="Brown L.M."/>
            <person name="Ruiz O.N."/>
            <person name="Mueller S."/>
            <person name="Gunasekera T.S."/>
        </authorList>
    </citation>
    <scope>NUCLEOTIDE SEQUENCE [LARGE SCALE GENOMIC DNA]</scope>
    <source>
        <strain evidence="3">SI8</strain>
    </source>
</reference>
<protein>
    <recommendedName>
        <fullName evidence="4">ParB/Sulfiredoxin domain-containing protein</fullName>
    </recommendedName>
</protein>
<dbReference type="RefSeq" id="WP_039594024.1">
    <property type="nucleotide sequence ID" value="NZ_JQGJ02000021.1"/>
</dbReference>
<proteinExistence type="predicted"/>